<feature type="domain" description="Protein kinase" evidence="2">
    <location>
        <begin position="1781"/>
        <end position="2067"/>
    </location>
</feature>
<dbReference type="Gene3D" id="3.30.200.20">
    <property type="entry name" value="Phosphorylase Kinase, domain 1"/>
    <property type="match status" value="1"/>
</dbReference>
<dbReference type="CDD" id="cd00064">
    <property type="entry name" value="FU"/>
    <property type="match status" value="7"/>
</dbReference>
<dbReference type="SMART" id="SM00181">
    <property type="entry name" value="EGF"/>
    <property type="match status" value="9"/>
</dbReference>
<dbReference type="InterPro" id="IPR000742">
    <property type="entry name" value="EGF"/>
</dbReference>
<evidence type="ECO:0000313" key="3">
    <source>
        <dbReference type="EMBL" id="KCV68126.1"/>
    </source>
</evidence>
<name>A0A058Z1W5_FONAL</name>
<dbReference type="PANTHER" id="PTHR45756:SF1">
    <property type="entry name" value="PROTEIN KINASE DOMAIN CONTAINING PROTEIN"/>
    <property type="match status" value="1"/>
</dbReference>
<reference evidence="3" key="1">
    <citation type="submission" date="2013-04" db="EMBL/GenBank/DDBJ databases">
        <title>The Genome Sequence of Fonticula alba ATCC 38817.</title>
        <authorList>
            <consortium name="The Broad Institute Genomics Platform"/>
            <person name="Russ C."/>
            <person name="Cuomo C."/>
            <person name="Burger G."/>
            <person name="Gray M.W."/>
            <person name="Holland P.W.H."/>
            <person name="King N."/>
            <person name="Lang F.B.F."/>
            <person name="Roger A.J."/>
            <person name="Ruiz-Trillo I."/>
            <person name="Brown M."/>
            <person name="Walker B."/>
            <person name="Young S."/>
            <person name="Zeng Q."/>
            <person name="Gargeya S."/>
            <person name="Fitzgerald M."/>
            <person name="Haas B."/>
            <person name="Abouelleil A."/>
            <person name="Allen A.W."/>
            <person name="Alvarado L."/>
            <person name="Arachchi H.M."/>
            <person name="Berlin A.M."/>
            <person name="Chapman S.B."/>
            <person name="Gainer-Dewar J."/>
            <person name="Goldberg J."/>
            <person name="Griggs A."/>
            <person name="Gujja S."/>
            <person name="Hansen M."/>
            <person name="Howarth C."/>
            <person name="Imamovic A."/>
            <person name="Ireland A."/>
            <person name="Larimer J."/>
            <person name="McCowan C."/>
            <person name="Murphy C."/>
            <person name="Pearson M."/>
            <person name="Poon T.W."/>
            <person name="Priest M."/>
            <person name="Roberts A."/>
            <person name="Saif S."/>
            <person name="Shea T."/>
            <person name="Sisk P."/>
            <person name="Sykes S."/>
            <person name="Wortman J."/>
            <person name="Nusbaum C."/>
            <person name="Birren B."/>
        </authorList>
    </citation>
    <scope>NUCLEOTIDE SEQUENCE [LARGE SCALE GENOMIC DNA]</scope>
    <source>
        <strain evidence="3">ATCC 38817</strain>
    </source>
</reference>
<protein>
    <submittedName>
        <fullName evidence="3">Serine/threonine protein kinase</fullName>
    </submittedName>
</protein>
<dbReference type="OrthoDB" id="430044at2759"/>
<dbReference type="Proteomes" id="UP000030693">
    <property type="component" value="Unassembled WGS sequence"/>
</dbReference>
<keyword evidence="1" id="KW-0812">Transmembrane</keyword>
<dbReference type="Gene3D" id="2.10.220.10">
    <property type="entry name" value="Hormone Receptor, Insulin-like Growth Factor Receptor 1, Chain A, domain 2"/>
    <property type="match status" value="11"/>
</dbReference>
<keyword evidence="3" id="KW-0723">Serine/threonine-protein kinase</keyword>
<dbReference type="RefSeq" id="XP_009497500.1">
    <property type="nucleotide sequence ID" value="XM_009499225.1"/>
</dbReference>
<gene>
    <name evidence="3" type="ORF">H696_05384</name>
</gene>
<proteinExistence type="predicted"/>
<keyword evidence="1" id="KW-1133">Transmembrane helix</keyword>
<feature type="transmembrane region" description="Helical" evidence="1">
    <location>
        <begin position="1705"/>
        <end position="1730"/>
    </location>
</feature>
<dbReference type="eggNOG" id="KOG3525">
    <property type="taxonomic scope" value="Eukaryota"/>
</dbReference>
<dbReference type="PANTHER" id="PTHR45756">
    <property type="entry name" value="PALMITOYLTRANSFERASE"/>
    <property type="match status" value="1"/>
</dbReference>
<keyword evidence="1" id="KW-0472">Membrane</keyword>
<evidence type="ECO:0000259" key="2">
    <source>
        <dbReference type="PROSITE" id="PS50011"/>
    </source>
</evidence>
<dbReference type="PROSITE" id="PS50011">
    <property type="entry name" value="PROTEIN_KINASE_DOM"/>
    <property type="match status" value="1"/>
</dbReference>
<dbReference type="EMBL" id="KB932210">
    <property type="protein sequence ID" value="KCV68126.1"/>
    <property type="molecule type" value="Genomic_DNA"/>
</dbReference>
<accession>A0A058Z1W5</accession>
<dbReference type="InterPro" id="IPR053215">
    <property type="entry name" value="TKL_Ser/Thr_kinase"/>
</dbReference>
<dbReference type="GO" id="GO:0004674">
    <property type="term" value="F:protein serine/threonine kinase activity"/>
    <property type="evidence" value="ECO:0007669"/>
    <property type="project" value="UniProtKB-KW"/>
</dbReference>
<dbReference type="Gene3D" id="1.10.510.10">
    <property type="entry name" value="Transferase(Phosphotransferase) domain 1"/>
    <property type="match status" value="1"/>
</dbReference>
<dbReference type="InterPro" id="IPR011009">
    <property type="entry name" value="Kinase-like_dom_sf"/>
</dbReference>
<dbReference type="SUPFAM" id="SSF56112">
    <property type="entry name" value="Protein kinase-like (PK-like)"/>
    <property type="match status" value="1"/>
</dbReference>
<keyword evidence="3" id="KW-0808">Transferase</keyword>
<dbReference type="GeneID" id="20530109"/>
<dbReference type="eggNOG" id="KOG0192">
    <property type="taxonomic scope" value="Eukaryota"/>
</dbReference>
<keyword evidence="4" id="KW-1185">Reference proteome</keyword>
<sequence>MYLPAAGAPGPVLLQHTDQWVALLESPTEHPLPGSHNTLLAAVAGSPGQVDLLGIVGQPGQAPHAVFLATLEAGALRPVAGALPPLSAGILAAPGPGRTIYLSGDSTLYHVAFLGAGSAGVSQLALDAEAVRMASTRVVSPASECPGAADLLLLLADRSVLLLPCQAGGHTSGPAMAGPLPAGASTEGRFLAPPAPSLHEATGHFYFMEPAPEGGLAGLWHAAPRQPGQGFLWRRVILPEAALSATVGSLQLARLRTLPEPHPGQWTLVADGQLVLFDTEAFGCATDPSIVCDGPTESTGSRHGWACAPGRARSPFLSADQLCAGCADGFFLDRPADEPPFAAPSHGCLPCPQENCTTCTAEHCLVCAQGFLPEPSGPGGRTACVPGCSAGFAEHPGACLPDAFSPPAATFTLPEWETFPGLPTGTIVTGLGETHLMVAPDSGDLFIPAPDASATSAASATSPAPGTRVLLFTDLGETLLLPAADIARPGAPAPVEVGLLAPGPGEPVVAMAEAGPFRHAGRLALGLVLCDRLGRAFEVWPGCPDAGGPGCSLASPPPRRDLAPGQCLGVRRLDRGHVLLVTRDDQGILLRADPAAGQFVGLGSRVLGMATLPGGPVPARSFLSGPGSGTWEVLSASHSGVSLLPGALPVGDSRREALLGLLAPAAAPMGPSVPVLLDTGFGGAPAGQWPPLPELVLVHTAGPSLQVSRAPGDMLPAGRSMGVPSAGQTLGPMPGPVADTPGGPGLLVQPVSLPWQQPHYPAGLLLLGRTFFALVPLYCPAPPGGPCVFLRPTVLPLSAPMHVPDSAPNWQPAIIRAPSAPGHVLTMVTFAEAVGPISVSLQVACPAGAFGLACEPCHGACRECTGPGPGDCTACTLALASAPDECMAACPAGLLADLDAGRCTCDTGCLDCEADPHPAGAGGYRCTECSAGYLLVDDPAQPGHCLPCDRACAGCTAAGDPAACTACAAGWLLHAGACVDVCPAGHWPDPGSARCAPCLAECATCSGPDSCTGCPAGHHVGPDGLCHRCDLSCAECQQAGSCTVCQPGLVFLQANAQVPSLCGPTCLPGQFAGATRCTACHRSCALCTGEATRCQVCAVEYGWASAPAPAPGPPAAPCLLCEMGCTSCLAGRCLTCEESLFLTPEHECWAFCMPGFYPNGESCQPCDPSCGECRGPGLDECLSCPMDLLFQESLYPLGTCQSGCPDGYFLQADSQECLPCHAACSRCNGPSEGDCWQCRGDALLQGTHCVQACAPGHVAVGDRCLPCHASCAECTGVWASECTACSAGLLPLPAGGRPDRCVAGCPVGYHTGPDGCTRCSDDQCASCPGEAAACGLCTGSWLLAGQACLPTCPADSLPQGNVCTVCHDSCEACYGPGPGHCLSCSAAFPLMVEGHCRDACPAGTFPDAGTCLPCHGLCSTCHGPEPGHCATCPAGGLLHGGFCLAECPAAFFPQAGACHPCQASCATCDNRTTCATCPEGELLQPGGTCAKTCPAGWHGCAPDPRCRACPEGCAACRSVGGTCQPECTACSGGLLLSAGQCVAQCAGDEYVVAGTGTCAACSAACRTCLAAADKCTSCPAGRLLHPPAGACLDVCPPGSAPAGGTCLACVAGCDRCEAGPGQEGCDPSREGFLSCPEIAGCLRCAGGLLLLNGAACVDRCPGGFFADARAPAGPMCRACDPACAACSGPGPDGCLAPPGSRASRIGLAVGLSMGLLILLILLLLLVLLCVRRRHKAHPVAKAAADAEDATMLSTLLELVALPGALVVAADVDFRPLEEEEEEEAAPPGAGGPASVYSAQAVSPAVAERLACPAVVAIKKPKSHPMPPTQQALFHNEVALMWQLRGHGNIVRLFGYSHSPPAIVMERFDSDLLTLLRSGVPLSPVHLADIIHQWATGLEAMHASGLAHGDLSPANVLVSQGHDGAWRAALGHLGASRNFAPDRPSALLDTMPPDLHALTVCYAGPEVIAAFHQGAPLEPGLRPPADIYAAAVMLNECIARAAPWPGMGLPGVMAAVLAGQRPGTDALPLAGPFAEARHLIAEAWHAEASRRPDAGVFRQRCAALHVAAGGPATPP</sequence>
<dbReference type="InterPro" id="IPR000719">
    <property type="entry name" value="Prot_kinase_dom"/>
</dbReference>
<dbReference type="SMART" id="SM00261">
    <property type="entry name" value="FU"/>
    <property type="match status" value="18"/>
</dbReference>
<dbReference type="Pfam" id="PF00069">
    <property type="entry name" value="Pkinase"/>
    <property type="match status" value="1"/>
</dbReference>
<evidence type="ECO:0000313" key="4">
    <source>
        <dbReference type="Proteomes" id="UP000030693"/>
    </source>
</evidence>
<dbReference type="GO" id="GO:0005524">
    <property type="term" value="F:ATP binding"/>
    <property type="evidence" value="ECO:0007669"/>
    <property type="project" value="InterPro"/>
</dbReference>
<keyword evidence="3" id="KW-0418">Kinase</keyword>
<dbReference type="SUPFAM" id="SSF57184">
    <property type="entry name" value="Growth factor receptor domain"/>
    <property type="match status" value="9"/>
</dbReference>
<dbReference type="InterPro" id="IPR006212">
    <property type="entry name" value="Furin_repeat"/>
</dbReference>
<dbReference type="InterPro" id="IPR009030">
    <property type="entry name" value="Growth_fac_rcpt_cys_sf"/>
</dbReference>
<organism evidence="3">
    <name type="scientific">Fonticula alba</name>
    <name type="common">Slime mold</name>
    <dbReference type="NCBI Taxonomy" id="691883"/>
    <lineage>
        <taxon>Eukaryota</taxon>
        <taxon>Rotosphaerida</taxon>
        <taxon>Fonticulaceae</taxon>
        <taxon>Fonticula</taxon>
    </lineage>
</organism>
<evidence type="ECO:0000256" key="1">
    <source>
        <dbReference type="SAM" id="Phobius"/>
    </source>
</evidence>